<dbReference type="EMBL" id="BGZK01000952">
    <property type="protein sequence ID" value="GBP66230.1"/>
    <property type="molecule type" value="Genomic_DNA"/>
</dbReference>
<protein>
    <submittedName>
        <fullName evidence="2">Uncharacterized protein</fullName>
    </submittedName>
</protein>
<feature type="compositionally biased region" description="Basic and acidic residues" evidence="1">
    <location>
        <begin position="47"/>
        <end position="61"/>
    </location>
</feature>
<accession>A0A4C1XSU4</accession>
<comment type="caution">
    <text evidence="2">The sequence shown here is derived from an EMBL/GenBank/DDBJ whole genome shotgun (WGS) entry which is preliminary data.</text>
</comment>
<keyword evidence="3" id="KW-1185">Reference proteome</keyword>
<feature type="region of interest" description="Disordered" evidence="1">
    <location>
        <begin position="47"/>
        <end position="88"/>
    </location>
</feature>
<reference evidence="2 3" key="1">
    <citation type="journal article" date="2019" name="Commun. Biol.">
        <title>The bagworm genome reveals a unique fibroin gene that provides high tensile strength.</title>
        <authorList>
            <person name="Kono N."/>
            <person name="Nakamura H."/>
            <person name="Ohtoshi R."/>
            <person name="Tomita M."/>
            <person name="Numata K."/>
            <person name="Arakawa K."/>
        </authorList>
    </citation>
    <scope>NUCLEOTIDE SEQUENCE [LARGE SCALE GENOMIC DNA]</scope>
</reference>
<gene>
    <name evidence="2" type="ORF">EVAR_85600_1</name>
</gene>
<evidence type="ECO:0000313" key="2">
    <source>
        <dbReference type="EMBL" id="GBP66230.1"/>
    </source>
</evidence>
<dbReference type="Proteomes" id="UP000299102">
    <property type="component" value="Unassembled WGS sequence"/>
</dbReference>
<sequence>MRAESVTSFGLKFIMKSLDLQILKTAKKGRVQTRLVAILTGNSGKLESGKFESTDSSTDRSRRVHTAHGPPRHCPTASPARRRSEIIV</sequence>
<evidence type="ECO:0000256" key="1">
    <source>
        <dbReference type="SAM" id="MobiDB-lite"/>
    </source>
</evidence>
<proteinExistence type="predicted"/>
<organism evidence="2 3">
    <name type="scientific">Eumeta variegata</name>
    <name type="common">Bagworm moth</name>
    <name type="synonym">Eumeta japonica</name>
    <dbReference type="NCBI Taxonomy" id="151549"/>
    <lineage>
        <taxon>Eukaryota</taxon>
        <taxon>Metazoa</taxon>
        <taxon>Ecdysozoa</taxon>
        <taxon>Arthropoda</taxon>
        <taxon>Hexapoda</taxon>
        <taxon>Insecta</taxon>
        <taxon>Pterygota</taxon>
        <taxon>Neoptera</taxon>
        <taxon>Endopterygota</taxon>
        <taxon>Lepidoptera</taxon>
        <taxon>Glossata</taxon>
        <taxon>Ditrysia</taxon>
        <taxon>Tineoidea</taxon>
        <taxon>Psychidae</taxon>
        <taxon>Oiketicinae</taxon>
        <taxon>Eumeta</taxon>
    </lineage>
</organism>
<dbReference type="AlphaFoldDB" id="A0A4C1XSU4"/>
<evidence type="ECO:0000313" key="3">
    <source>
        <dbReference type="Proteomes" id="UP000299102"/>
    </source>
</evidence>
<name>A0A4C1XSU4_EUMVA</name>